<sequence>MPHQQSGDKRPRDDLSVDQTSADAAAKREKLTADAASGSPSAAASTAAAQSLIGIPFSAALMAVTSQSIDVDDLGPAVGAAIGDKVRNVAADGSDVSEAKDNALTAQQKLQVQQLQQQQLQLLQLQQQQLQNMSPGDIAAMAAMAAQQMALGMMMMPAMLPFMNANQQAAALAGLQTAPDHTAVVEEQEAAHERESTAVSEGTTPTGTSLATADAFSLGSSDALLGAAFGVPGNDDGTPKRKRGRPANTTTTVKKDAVALTSAQLKEAEKALKQFPMWGYGMPMPFLPNFAGVTGAGTTPGADGTTIAGTSEDGALKEDDTESPFDKSGRPRTGKAPAKKKSRGTGKPRGRPRTRPRPGEIIRRAKPPPIAPANYSVMYNYSLSNLQQKSLDMTDNASGNTTNAGDDARLAASALLPVDQE</sequence>
<feature type="region of interest" description="Disordered" evidence="1">
    <location>
        <begin position="392"/>
        <end position="421"/>
    </location>
</feature>
<evidence type="ECO:0000256" key="1">
    <source>
        <dbReference type="SAM" id="MobiDB-lite"/>
    </source>
</evidence>
<organism evidence="2 3">
    <name type="scientific">Lagenidium giganteum</name>
    <dbReference type="NCBI Taxonomy" id="4803"/>
    <lineage>
        <taxon>Eukaryota</taxon>
        <taxon>Sar</taxon>
        <taxon>Stramenopiles</taxon>
        <taxon>Oomycota</taxon>
        <taxon>Peronosporomycetes</taxon>
        <taxon>Pythiales</taxon>
        <taxon>Pythiaceae</taxon>
    </lineage>
</organism>
<name>A0AAV2YKG9_9STRA</name>
<feature type="region of interest" description="Disordered" evidence="1">
    <location>
        <begin position="185"/>
        <end position="206"/>
    </location>
</feature>
<keyword evidence="3" id="KW-1185">Reference proteome</keyword>
<gene>
    <name evidence="2" type="ORF">N0F65_009937</name>
</gene>
<feature type="region of interest" description="Disordered" evidence="1">
    <location>
        <begin position="230"/>
        <end position="254"/>
    </location>
</feature>
<reference evidence="2" key="1">
    <citation type="submission" date="2022-11" db="EMBL/GenBank/DDBJ databases">
        <authorList>
            <person name="Morgan W.R."/>
            <person name="Tartar A."/>
        </authorList>
    </citation>
    <scope>NUCLEOTIDE SEQUENCE</scope>
    <source>
        <strain evidence="2">ARSEF 373</strain>
    </source>
</reference>
<dbReference type="EMBL" id="DAKRPA010000306">
    <property type="protein sequence ID" value="DAZ93589.1"/>
    <property type="molecule type" value="Genomic_DNA"/>
</dbReference>
<proteinExistence type="predicted"/>
<feature type="compositionally biased region" description="Polar residues" evidence="1">
    <location>
        <begin position="197"/>
        <end position="206"/>
    </location>
</feature>
<accession>A0AAV2YKG9</accession>
<dbReference type="AlphaFoldDB" id="A0AAV2YKG9"/>
<evidence type="ECO:0000313" key="2">
    <source>
        <dbReference type="EMBL" id="DAZ93589.1"/>
    </source>
</evidence>
<dbReference type="Proteomes" id="UP001146120">
    <property type="component" value="Unassembled WGS sequence"/>
</dbReference>
<protein>
    <submittedName>
        <fullName evidence="2">Uncharacterized protein</fullName>
    </submittedName>
</protein>
<dbReference type="GO" id="GO:0003677">
    <property type="term" value="F:DNA binding"/>
    <property type="evidence" value="ECO:0007669"/>
    <property type="project" value="InterPro"/>
</dbReference>
<evidence type="ECO:0000313" key="3">
    <source>
        <dbReference type="Proteomes" id="UP001146120"/>
    </source>
</evidence>
<feature type="compositionally biased region" description="Polar residues" evidence="1">
    <location>
        <begin position="392"/>
        <end position="404"/>
    </location>
</feature>
<feature type="region of interest" description="Disordered" evidence="1">
    <location>
        <begin position="1"/>
        <end position="43"/>
    </location>
</feature>
<dbReference type="InterPro" id="IPR017956">
    <property type="entry name" value="AT_hook_DNA-bd_motif"/>
</dbReference>
<comment type="caution">
    <text evidence="2">The sequence shown here is derived from an EMBL/GenBank/DDBJ whole genome shotgun (WGS) entry which is preliminary data.</text>
</comment>
<feature type="compositionally biased region" description="Low complexity" evidence="1">
    <location>
        <begin position="297"/>
        <end position="310"/>
    </location>
</feature>
<feature type="region of interest" description="Disordered" evidence="1">
    <location>
        <begin position="297"/>
        <end position="374"/>
    </location>
</feature>
<feature type="compositionally biased region" description="Basic and acidic residues" evidence="1">
    <location>
        <begin position="314"/>
        <end position="329"/>
    </location>
</feature>
<feature type="compositionally biased region" description="Basic and acidic residues" evidence="1">
    <location>
        <begin position="1"/>
        <end position="15"/>
    </location>
</feature>
<dbReference type="PRINTS" id="PR00929">
    <property type="entry name" value="ATHOOK"/>
</dbReference>
<reference evidence="2" key="2">
    <citation type="journal article" date="2023" name="Microbiol Resour">
        <title>Decontamination and Annotation of the Draft Genome Sequence of the Oomycete Lagenidium giganteum ARSEF 373.</title>
        <authorList>
            <person name="Morgan W.R."/>
            <person name="Tartar A."/>
        </authorList>
    </citation>
    <scope>NUCLEOTIDE SEQUENCE</scope>
    <source>
        <strain evidence="2">ARSEF 373</strain>
    </source>
</reference>
<feature type="compositionally biased region" description="Basic residues" evidence="1">
    <location>
        <begin position="330"/>
        <end position="356"/>
    </location>
</feature>
<feature type="compositionally biased region" description="Low complexity" evidence="1">
    <location>
        <begin position="33"/>
        <end position="43"/>
    </location>
</feature>